<organism evidence="17 18">
    <name type="scientific">Maribacter vaceletii</name>
    <dbReference type="NCBI Taxonomy" id="1206816"/>
    <lineage>
        <taxon>Bacteria</taxon>
        <taxon>Pseudomonadati</taxon>
        <taxon>Bacteroidota</taxon>
        <taxon>Flavobacteriia</taxon>
        <taxon>Flavobacteriales</taxon>
        <taxon>Flavobacteriaceae</taxon>
        <taxon>Maribacter</taxon>
    </lineage>
</organism>
<feature type="binding site" evidence="14">
    <location>
        <position position="232"/>
    </location>
    <ligand>
        <name>Mg(2+)</name>
        <dbReference type="ChEBI" id="CHEBI:18420"/>
    </ligand>
</feature>
<comment type="similarity">
    <text evidence="4">Belongs to the FAH family.</text>
</comment>
<dbReference type="Gene3D" id="2.30.30.230">
    <property type="entry name" value="Fumarylacetoacetase, N-terminal domain"/>
    <property type="match status" value="1"/>
</dbReference>
<dbReference type="RefSeq" id="WP_211333189.1">
    <property type="nucleotide sequence ID" value="NZ_RBIQ01000007.1"/>
</dbReference>
<feature type="binding site" evidence="14">
    <location>
        <position position="125"/>
    </location>
    <ligand>
        <name>Ca(2+)</name>
        <dbReference type="ChEBI" id="CHEBI:29108"/>
    </ligand>
</feature>
<feature type="binding site" evidence="14">
    <location>
        <position position="200"/>
    </location>
    <ligand>
        <name>Ca(2+)</name>
        <dbReference type="ChEBI" id="CHEBI:29108"/>
    </ligand>
</feature>
<feature type="domain" description="Fumarylacetoacetase-like C-terminal" evidence="15">
    <location>
        <begin position="124"/>
        <end position="388"/>
    </location>
</feature>
<dbReference type="InterPro" id="IPR005959">
    <property type="entry name" value="Fumarylacetoacetase"/>
</dbReference>
<dbReference type="Pfam" id="PF09298">
    <property type="entry name" value="FAA_hydrolase_N"/>
    <property type="match status" value="1"/>
</dbReference>
<evidence type="ECO:0000256" key="12">
    <source>
        <dbReference type="PIRSR" id="PIRSR605959-1"/>
    </source>
</evidence>
<feature type="binding site" evidence="13">
    <location>
        <position position="348"/>
    </location>
    <ligand>
        <name>substrate</name>
    </ligand>
</feature>
<proteinExistence type="inferred from homology"/>
<feature type="binding site" evidence="13">
    <location>
        <position position="141"/>
    </location>
    <ligand>
        <name>substrate</name>
    </ligand>
</feature>
<evidence type="ECO:0000256" key="4">
    <source>
        <dbReference type="ARBA" id="ARBA00010211"/>
    </source>
</evidence>
<feature type="binding site" evidence="13">
    <location>
        <position position="243"/>
    </location>
    <ligand>
        <name>substrate</name>
    </ligand>
</feature>
<dbReference type="UniPathway" id="UPA00139">
    <property type="reaction ID" value="UER00341"/>
</dbReference>
<dbReference type="SUPFAM" id="SSF63433">
    <property type="entry name" value="Fumarylacetoacetate hydrolase, FAH, N-terminal domain"/>
    <property type="match status" value="1"/>
</dbReference>
<evidence type="ECO:0000313" key="18">
    <source>
        <dbReference type="Proteomes" id="UP000269412"/>
    </source>
</evidence>
<keyword evidence="10" id="KW-0828">Tyrosine catabolism</keyword>
<accession>A0A495EDG7</accession>
<keyword evidence="11" id="KW-0585">Phenylalanine catabolism</keyword>
<keyword evidence="18" id="KW-1185">Reference proteome</keyword>
<dbReference type="InterPro" id="IPR036663">
    <property type="entry name" value="Fumarylacetoacetase_C_sf"/>
</dbReference>
<evidence type="ECO:0000256" key="6">
    <source>
        <dbReference type="ARBA" id="ARBA00022723"/>
    </source>
</evidence>
<evidence type="ECO:0000256" key="2">
    <source>
        <dbReference type="ARBA" id="ARBA00001946"/>
    </source>
</evidence>
<dbReference type="InterPro" id="IPR011234">
    <property type="entry name" value="Fumarylacetoacetase-like_C"/>
</dbReference>
<dbReference type="GO" id="GO:0004334">
    <property type="term" value="F:fumarylacetoacetase activity"/>
    <property type="evidence" value="ECO:0007669"/>
    <property type="project" value="UniProtKB-EC"/>
</dbReference>
<comment type="cofactor">
    <cofactor evidence="1 14">
        <name>Ca(2+)</name>
        <dbReference type="ChEBI" id="CHEBI:29108"/>
    </cofactor>
</comment>
<dbReference type="PANTHER" id="PTHR43069">
    <property type="entry name" value="FUMARYLACETOACETASE"/>
    <property type="match status" value="1"/>
</dbReference>
<keyword evidence="9 14" id="KW-0460">Magnesium</keyword>
<dbReference type="GO" id="GO:0006559">
    <property type="term" value="P:L-phenylalanine catabolic process"/>
    <property type="evidence" value="ECO:0007669"/>
    <property type="project" value="UniProtKB-UniPathway"/>
</dbReference>
<dbReference type="GO" id="GO:1902000">
    <property type="term" value="P:homogentisate catabolic process"/>
    <property type="evidence" value="ECO:0007669"/>
    <property type="project" value="TreeGrafter"/>
</dbReference>
<dbReference type="InterPro" id="IPR036462">
    <property type="entry name" value="Fumarylacetoacetase_N_sf"/>
</dbReference>
<feature type="binding site" evidence="14">
    <location>
        <position position="252"/>
    </location>
    <ligand>
        <name>Mg(2+)</name>
        <dbReference type="ChEBI" id="CHEBI:18420"/>
    </ligand>
</feature>
<dbReference type="AlphaFoldDB" id="A0A495EDG7"/>
<feature type="binding site" evidence="14">
    <location>
        <position position="232"/>
    </location>
    <ligand>
        <name>Ca(2+)</name>
        <dbReference type="ChEBI" id="CHEBI:29108"/>
    </ligand>
</feature>
<evidence type="ECO:0000256" key="5">
    <source>
        <dbReference type="ARBA" id="ARBA00012094"/>
    </source>
</evidence>
<evidence type="ECO:0000256" key="10">
    <source>
        <dbReference type="ARBA" id="ARBA00022878"/>
    </source>
</evidence>
<dbReference type="EC" id="3.7.1.2" evidence="5"/>
<dbReference type="EMBL" id="RBIQ01000007">
    <property type="protein sequence ID" value="RKR14924.1"/>
    <property type="molecule type" value="Genomic_DNA"/>
</dbReference>
<comment type="caution">
    <text evidence="17">The sequence shown here is derived from an EMBL/GenBank/DDBJ whole genome shotgun (WGS) entry which is preliminary data.</text>
</comment>
<dbReference type="SUPFAM" id="SSF56529">
    <property type="entry name" value="FAH"/>
    <property type="match status" value="1"/>
</dbReference>
<evidence type="ECO:0000256" key="11">
    <source>
        <dbReference type="ARBA" id="ARBA00023232"/>
    </source>
</evidence>
<evidence type="ECO:0000313" key="17">
    <source>
        <dbReference type="EMBL" id="RKR14924.1"/>
    </source>
</evidence>
<dbReference type="FunFam" id="3.90.850.10:FF:000004">
    <property type="entry name" value="Fumarylacetoacetase"/>
    <property type="match status" value="1"/>
</dbReference>
<evidence type="ECO:0000256" key="9">
    <source>
        <dbReference type="ARBA" id="ARBA00022842"/>
    </source>
</evidence>
<feature type="binding site" evidence="13">
    <location>
        <position position="127"/>
    </location>
    <ligand>
        <name>substrate</name>
    </ligand>
</feature>
<feature type="binding site" evidence="14">
    <location>
        <position position="256"/>
    </location>
    <ligand>
        <name>Mg(2+)</name>
        <dbReference type="ChEBI" id="CHEBI:18420"/>
    </ligand>
</feature>
<feature type="binding site" evidence="13">
    <location>
        <position position="239"/>
    </location>
    <ligand>
        <name>substrate</name>
    </ligand>
</feature>
<reference evidence="17 18" key="1">
    <citation type="submission" date="2018-10" db="EMBL/GenBank/DDBJ databases">
        <title>Genomic Encyclopedia of Archaeal and Bacterial Type Strains, Phase II (KMG-II): from individual species to whole genera.</title>
        <authorList>
            <person name="Goeker M."/>
        </authorList>
    </citation>
    <scope>NUCLEOTIDE SEQUENCE [LARGE SCALE GENOMIC DNA]</scope>
    <source>
        <strain evidence="17 18">DSM 25230</strain>
    </source>
</reference>
<dbReference type="InterPro" id="IPR015377">
    <property type="entry name" value="Fumarylacetoacetase_N"/>
</dbReference>
<sequence>MKNIDSWISISENSDFSIHNIPFGIFSTKNDAPRAGVAIGDQILDLDAAAELGVFNSLDFNPHVFKRETLNDFIALGKEITSAVRVLIQQELTNPDSTLKTNSNVFISQVEAQMHLPVFVGDYTDFYSSIEHATNVGTMFRDPNNALLPNWRHIPVGYHGRASSIIVSGVNVHRPMGQTIAPDAKAPKYGPSKRVDFELEMAYIIGKKTNLGNTVKVENAEEYIFGKVLFNDWSARDIQKWEYVPLGPFLAKNFASSISPWIVTMEALEPFKVAGPEQKPKVLPYLEYTGERNYDIGLEVAIQPENGEETIVSTSNFKYMYWNMAQQLAHHTMNGCNINVGDMMGSGTISGKSKDSYGSMLELSWAGKNPVKLGDGSERKFIEDNDMVIMRGFCESDEIRVGFGEVRTKLLPVK</sequence>
<comment type="pathway">
    <text evidence="3">Amino-acid degradation; L-phenylalanine degradation; acetoacetate and fumarate from L-phenylalanine: step 6/6.</text>
</comment>
<dbReference type="Proteomes" id="UP000269412">
    <property type="component" value="Unassembled WGS sequence"/>
</dbReference>
<evidence type="ECO:0000259" key="16">
    <source>
        <dbReference type="Pfam" id="PF09298"/>
    </source>
</evidence>
<feature type="binding site" evidence="14">
    <location>
        <position position="198"/>
    </location>
    <ligand>
        <name>Ca(2+)</name>
        <dbReference type="ChEBI" id="CHEBI:29108"/>
    </ligand>
</feature>
<dbReference type="Pfam" id="PF01557">
    <property type="entry name" value="FAA_hydrolase"/>
    <property type="match status" value="1"/>
</dbReference>
<evidence type="ECO:0000256" key="14">
    <source>
        <dbReference type="PIRSR" id="PIRSR605959-3"/>
    </source>
</evidence>
<keyword evidence="8 14" id="KW-0106">Calcium</keyword>
<dbReference type="Gene3D" id="3.90.850.10">
    <property type="entry name" value="Fumarylacetoacetase-like, C-terminal domain"/>
    <property type="match status" value="1"/>
</dbReference>
<keyword evidence="7 17" id="KW-0378">Hydrolase</keyword>
<name>A0A495EDG7_9FLAO</name>
<protein>
    <recommendedName>
        <fullName evidence="5">fumarylacetoacetase</fullName>
        <ecNumber evidence="5">3.7.1.2</ecNumber>
    </recommendedName>
</protein>
<dbReference type="PANTHER" id="PTHR43069:SF2">
    <property type="entry name" value="FUMARYLACETOACETASE"/>
    <property type="match status" value="1"/>
</dbReference>
<feature type="domain" description="Fumarylacetoacetase N-terminal" evidence="16">
    <location>
        <begin position="19"/>
        <end position="117"/>
    </location>
</feature>
<keyword evidence="6 14" id="KW-0479">Metal-binding</keyword>
<comment type="cofactor">
    <cofactor evidence="2 14">
        <name>Mg(2+)</name>
        <dbReference type="ChEBI" id="CHEBI:18420"/>
    </cofactor>
</comment>
<feature type="active site" description="Proton acceptor" evidence="12">
    <location>
        <position position="132"/>
    </location>
</feature>
<evidence type="ECO:0000256" key="1">
    <source>
        <dbReference type="ARBA" id="ARBA00001913"/>
    </source>
</evidence>
<dbReference type="GO" id="GO:0006572">
    <property type="term" value="P:L-tyrosine catabolic process"/>
    <property type="evidence" value="ECO:0007669"/>
    <property type="project" value="UniProtKB-KW"/>
</dbReference>
<gene>
    <name evidence="17" type="ORF">CLV91_1005</name>
</gene>
<evidence type="ECO:0000256" key="7">
    <source>
        <dbReference type="ARBA" id="ARBA00022801"/>
    </source>
</evidence>
<evidence type="ECO:0000259" key="15">
    <source>
        <dbReference type="Pfam" id="PF01557"/>
    </source>
</evidence>
<dbReference type="NCBIfam" id="TIGR01266">
    <property type="entry name" value="fum_ac_acetase"/>
    <property type="match status" value="1"/>
</dbReference>
<evidence type="ECO:0000256" key="3">
    <source>
        <dbReference type="ARBA" id="ARBA00004782"/>
    </source>
</evidence>
<evidence type="ECO:0000256" key="13">
    <source>
        <dbReference type="PIRSR" id="PIRSR605959-2"/>
    </source>
</evidence>
<dbReference type="GO" id="GO:0046872">
    <property type="term" value="F:metal ion binding"/>
    <property type="evidence" value="ECO:0007669"/>
    <property type="project" value="UniProtKB-KW"/>
</dbReference>
<evidence type="ECO:0000256" key="8">
    <source>
        <dbReference type="ARBA" id="ARBA00022837"/>
    </source>
</evidence>